<dbReference type="InterPro" id="IPR052929">
    <property type="entry name" value="RNase_H-like_EbsB-rel"/>
</dbReference>
<feature type="compositionally biased region" description="Basic residues" evidence="1">
    <location>
        <begin position="238"/>
        <end position="248"/>
    </location>
</feature>
<dbReference type="PANTHER" id="PTHR47074">
    <property type="entry name" value="BNAC02G40300D PROTEIN"/>
    <property type="match status" value="1"/>
</dbReference>
<proteinExistence type="predicted"/>
<keyword evidence="4" id="KW-1185">Reference proteome</keyword>
<dbReference type="InterPro" id="IPR044730">
    <property type="entry name" value="RNase_H-like_dom_plant"/>
</dbReference>
<dbReference type="Gene3D" id="3.30.420.10">
    <property type="entry name" value="Ribonuclease H-like superfamily/Ribonuclease H"/>
    <property type="match status" value="1"/>
</dbReference>
<feature type="compositionally biased region" description="Basic residues" evidence="1">
    <location>
        <begin position="217"/>
        <end position="227"/>
    </location>
</feature>
<dbReference type="AlphaFoldDB" id="A0A835C4M3"/>
<name>A0A835C4M3_9POAL</name>
<dbReference type="CDD" id="cd06222">
    <property type="entry name" value="RNase_H_like"/>
    <property type="match status" value="1"/>
</dbReference>
<dbReference type="OrthoDB" id="694270at2759"/>
<dbReference type="GO" id="GO:0003676">
    <property type="term" value="F:nucleic acid binding"/>
    <property type="evidence" value="ECO:0007669"/>
    <property type="project" value="InterPro"/>
</dbReference>
<dbReference type="Pfam" id="PF13456">
    <property type="entry name" value="RVT_3"/>
    <property type="match status" value="1"/>
</dbReference>
<dbReference type="Proteomes" id="UP000636709">
    <property type="component" value="Unassembled WGS sequence"/>
</dbReference>
<feature type="region of interest" description="Disordered" evidence="1">
    <location>
        <begin position="214"/>
        <end position="334"/>
    </location>
</feature>
<gene>
    <name evidence="3" type="ORF">HU200_022387</name>
</gene>
<evidence type="ECO:0000256" key="1">
    <source>
        <dbReference type="SAM" id="MobiDB-lite"/>
    </source>
</evidence>
<sequence length="334" mass="36219">MGHLFLKCKDMRLCWLLLNMEELRVSLISQNSAKGMLEEIWSLQKEVQQKIILLLWCWWSARNKVNAGERRKSADSAGLVVAAGAGASEFLMDAEHAETVACFKGIEHAARLGLDKIIVESDAASVVNAIKDSEHNRSPLATMFREIRVRLMYDFSFGSVSYCPRACNSIAHTLAAMGLNCNSDPLLWDESVPGYVSVLVSWCLGKYLDRVANAKVHSSKKKKKKKTSPSPTSETWSRRRRGRGRALSRRCSATRTCSPRSSTASTRRPGSCALSSPPAGSAAPPTPTSSAASASAPRPASSPSASRSTASSKSLAPPRARCRCPARPRDPGAL</sequence>
<dbReference type="PANTHER" id="PTHR47074:SF11">
    <property type="entry name" value="REVERSE TRANSCRIPTASE-LIKE PROTEIN"/>
    <property type="match status" value="1"/>
</dbReference>
<dbReference type="GO" id="GO:0004523">
    <property type="term" value="F:RNA-DNA hybrid ribonuclease activity"/>
    <property type="evidence" value="ECO:0007669"/>
    <property type="project" value="InterPro"/>
</dbReference>
<feature type="domain" description="RNase H type-1" evidence="2">
    <location>
        <begin position="75"/>
        <end position="177"/>
    </location>
</feature>
<dbReference type="SUPFAM" id="SSF53098">
    <property type="entry name" value="Ribonuclease H-like"/>
    <property type="match status" value="1"/>
</dbReference>
<evidence type="ECO:0000313" key="3">
    <source>
        <dbReference type="EMBL" id="KAF8722557.1"/>
    </source>
</evidence>
<dbReference type="InterPro" id="IPR002156">
    <property type="entry name" value="RNaseH_domain"/>
</dbReference>
<feature type="compositionally biased region" description="Low complexity" evidence="1">
    <location>
        <begin position="249"/>
        <end position="319"/>
    </location>
</feature>
<dbReference type="EMBL" id="JACEFO010001671">
    <property type="protein sequence ID" value="KAF8722557.1"/>
    <property type="molecule type" value="Genomic_DNA"/>
</dbReference>
<organism evidence="3 4">
    <name type="scientific">Digitaria exilis</name>
    <dbReference type="NCBI Taxonomy" id="1010633"/>
    <lineage>
        <taxon>Eukaryota</taxon>
        <taxon>Viridiplantae</taxon>
        <taxon>Streptophyta</taxon>
        <taxon>Embryophyta</taxon>
        <taxon>Tracheophyta</taxon>
        <taxon>Spermatophyta</taxon>
        <taxon>Magnoliopsida</taxon>
        <taxon>Liliopsida</taxon>
        <taxon>Poales</taxon>
        <taxon>Poaceae</taxon>
        <taxon>PACMAD clade</taxon>
        <taxon>Panicoideae</taxon>
        <taxon>Panicodae</taxon>
        <taxon>Paniceae</taxon>
        <taxon>Anthephorinae</taxon>
        <taxon>Digitaria</taxon>
    </lineage>
</organism>
<evidence type="ECO:0000259" key="2">
    <source>
        <dbReference type="Pfam" id="PF13456"/>
    </source>
</evidence>
<dbReference type="InterPro" id="IPR036397">
    <property type="entry name" value="RNaseH_sf"/>
</dbReference>
<comment type="caution">
    <text evidence="3">The sequence shown here is derived from an EMBL/GenBank/DDBJ whole genome shotgun (WGS) entry which is preliminary data.</text>
</comment>
<evidence type="ECO:0000313" key="4">
    <source>
        <dbReference type="Proteomes" id="UP000636709"/>
    </source>
</evidence>
<reference evidence="3" key="1">
    <citation type="submission" date="2020-07" db="EMBL/GenBank/DDBJ databases">
        <title>Genome sequence and genetic diversity analysis of an under-domesticated orphan crop, white fonio (Digitaria exilis).</title>
        <authorList>
            <person name="Bennetzen J.L."/>
            <person name="Chen S."/>
            <person name="Ma X."/>
            <person name="Wang X."/>
            <person name="Yssel A.E.J."/>
            <person name="Chaluvadi S.R."/>
            <person name="Johnson M."/>
            <person name="Gangashetty P."/>
            <person name="Hamidou F."/>
            <person name="Sanogo M.D."/>
            <person name="Zwaenepoel A."/>
            <person name="Wallace J."/>
            <person name="Van De Peer Y."/>
            <person name="Van Deynze A."/>
        </authorList>
    </citation>
    <scope>NUCLEOTIDE SEQUENCE</scope>
    <source>
        <tissue evidence="3">Leaves</tissue>
    </source>
</reference>
<protein>
    <recommendedName>
        <fullName evidence="2">RNase H type-1 domain-containing protein</fullName>
    </recommendedName>
</protein>
<accession>A0A835C4M3</accession>
<dbReference type="InterPro" id="IPR012337">
    <property type="entry name" value="RNaseH-like_sf"/>
</dbReference>